<reference evidence="4 5" key="1">
    <citation type="submission" date="2020-01" db="EMBL/GenBank/DDBJ databases">
        <title>Natronorubrum sp. JWXQ-INN 674 isolated from Inner Mongolia Autonomous Region of China.</title>
        <authorList>
            <person name="Xue Q."/>
        </authorList>
    </citation>
    <scope>NUCLEOTIDE SEQUENCE [LARGE SCALE GENOMIC DNA]</scope>
    <source>
        <strain evidence="4 5">JWXQ-INN-674</strain>
    </source>
</reference>
<feature type="region of interest" description="Disordered" evidence="1">
    <location>
        <begin position="122"/>
        <end position="187"/>
    </location>
</feature>
<feature type="compositionally biased region" description="Low complexity" evidence="1">
    <location>
        <begin position="172"/>
        <end position="186"/>
    </location>
</feature>
<feature type="compositionally biased region" description="Basic and acidic residues" evidence="1">
    <location>
        <begin position="153"/>
        <end position="166"/>
    </location>
</feature>
<dbReference type="Gene3D" id="3.30.300.30">
    <property type="match status" value="1"/>
</dbReference>
<evidence type="ECO:0000313" key="4">
    <source>
        <dbReference type="EMBL" id="MXV64336.1"/>
    </source>
</evidence>
<dbReference type="AlphaFoldDB" id="A0A6B0VTV9"/>
<dbReference type="GO" id="GO:0031956">
    <property type="term" value="F:medium-chain fatty acid-CoA ligase activity"/>
    <property type="evidence" value="ECO:0007669"/>
    <property type="project" value="TreeGrafter"/>
</dbReference>
<dbReference type="EMBL" id="WUYX01000070">
    <property type="protein sequence ID" value="MXV64336.1"/>
    <property type="molecule type" value="Genomic_DNA"/>
</dbReference>
<dbReference type="InterPro" id="IPR000873">
    <property type="entry name" value="AMP-dep_synth/lig_dom"/>
</dbReference>
<dbReference type="InterPro" id="IPR045851">
    <property type="entry name" value="AMP-bd_C_sf"/>
</dbReference>
<keyword evidence="5" id="KW-1185">Reference proteome</keyword>
<dbReference type="SUPFAM" id="SSF56801">
    <property type="entry name" value="Acetyl-CoA synthetase-like"/>
    <property type="match status" value="1"/>
</dbReference>
<evidence type="ECO:0000256" key="1">
    <source>
        <dbReference type="SAM" id="MobiDB-lite"/>
    </source>
</evidence>
<feature type="compositionally biased region" description="Low complexity" evidence="1">
    <location>
        <begin position="136"/>
        <end position="152"/>
    </location>
</feature>
<sequence>MMGAPVDWPARDLLSHRAAATPQRTALIDHETGSSWTVRELDRRVDRVAAALEATETLERRLGVLMDTRPAFVTVFFAAMRTGVTVVPLNVRETVGELAGKAGRTDLDAIVCERETESAALETAARVESADDSAPDPESVSMPMSVPVLSVDDPARGETRRLRTADEDGTGSPSDSSSSDPQSIDPVPLEREDTLLLMFTSGTSGEPKAVRLTVGNLVASATASAFRLGVDPSDRWLCCLPMYHMGGLAPALRSMLYGTTVVIQREFDRQETQRVLERYDCTGVSLVPTMCKRLLDAGWEPADALRFVLLGGAPASSELLERCLAAGVPISPTYGMTETASQIATAMPADVRTHEGTVGQPLVVTDVSVVDDSGAPVPAGEPGELVVSGPTVTPGYLSDEETAAAFGDRGLHTGDIGYKDADGRLWVLNRRSDRIVTGGENVDPGEVLEAVRSYPVVDDAAVVGLEDPEWGERVAALVVPVDRSEEIDLESLLVHCGERLAGFKRPKTLGVAASMPRTASGTVDRDAVRTELLESGTDAEELS</sequence>
<accession>A0A6B0VTV9</accession>
<dbReference type="PANTHER" id="PTHR43201">
    <property type="entry name" value="ACYL-COA SYNTHETASE"/>
    <property type="match status" value="1"/>
</dbReference>
<dbReference type="Proteomes" id="UP000434101">
    <property type="component" value="Unassembled WGS sequence"/>
</dbReference>
<dbReference type="PROSITE" id="PS00455">
    <property type="entry name" value="AMP_BINDING"/>
    <property type="match status" value="1"/>
</dbReference>
<gene>
    <name evidence="4" type="ORF">GS429_20145</name>
</gene>
<feature type="domain" description="AMP-binding enzyme C-terminal" evidence="3">
    <location>
        <begin position="449"/>
        <end position="521"/>
    </location>
</feature>
<evidence type="ECO:0000259" key="2">
    <source>
        <dbReference type="Pfam" id="PF00501"/>
    </source>
</evidence>
<organism evidence="4 5">
    <name type="scientific">Natronorubrum halalkaliphilum</name>
    <dbReference type="NCBI Taxonomy" id="2691917"/>
    <lineage>
        <taxon>Archaea</taxon>
        <taxon>Methanobacteriati</taxon>
        <taxon>Methanobacteriota</taxon>
        <taxon>Stenosarchaea group</taxon>
        <taxon>Halobacteria</taxon>
        <taxon>Halobacteriales</taxon>
        <taxon>Natrialbaceae</taxon>
        <taxon>Natronorubrum</taxon>
    </lineage>
</organism>
<proteinExistence type="predicted"/>
<dbReference type="PANTHER" id="PTHR43201:SF32">
    <property type="entry name" value="2-SUCCINYLBENZOATE--COA LIGASE, CHLOROPLASTIC_PEROXISOMAL"/>
    <property type="match status" value="1"/>
</dbReference>
<dbReference type="InterPro" id="IPR042099">
    <property type="entry name" value="ANL_N_sf"/>
</dbReference>
<feature type="domain" description="AMP-dependent synthetase/ligase" evidence="2">
    <location>
        <begin position="15"/>
        <end position="397"/>
    </location>
</feature>
<dbReference type="Pfam" id="PF13193">
    <property type="entry name" value="AMP-binding_C"/>
    <property type="match status" value="1"/>
</dbReference>
<protein>
    <submittedName>
        <fullName evidence="4">AMP-binding protein</fullName>
    </submittedName>
</protein>
<comment type="caution">
    <text evidence="4">The sequence shown here is derived from an EMBL/GenBank/DDBJ whole genome shotgun (WGS) entry which is preliminary data.</text>
</comment>
<dbReference type="InterPro" id="IPR020845">
    <property type="entry name" value="AMP-binding_CS"/>
</dbReference>
<dbReference type="Pfam" id="PF00501">
    <property type="entry name" value="AMP-binding"/>
    <property type="match status" value="1"/>
</dbReference>
<dbReference type="InterPro" id="IPR025110">
    <property type="entry name" value="AMP-bd_C"/>
</dbReference>
<dbReference type="GO" id="GO:0006631">
    <property type="term" value="P:fatty acid metabolic process"/>
    <property type="evidence" value="ECO:0007669"/>
    <property type="project" value="TreeGrafter"/>
</dbReference>
<evidence type="ECO:0000313" key="5">
    <source>
        <dbReference type="Proteomes" id="UP000434101"/>
    </source>
</evidence>
<dbReference type="Gene3D" id="3.40.50.12780">
    <property type="entry name" value="N-terminal domain of ligase-like"/>
    <property type="match status" value="1"/>
</dbReference>
<name>A0A6B0VTV9_9EURY</name>
<evidence type="ECO:0000259" key="3">
    <source>
        <dbReference type="Pfam" id="PF13193"/>
    </source>
</evidence>